<sequence length="452" mass="52635">METLLETLSKLKESGIILSDYTRLSTKEMFVQPIAINRLIRRLGDISGKPVAGIDVNKLYGKVTAAVKGKNKTIEFSHKEARCFPVLLSMAKDNNEVIRFLLDHIDFQKSASFRRAVNAYFNIYADNNMAVSSLGKKIRAALAKNHDLIHAVPYLRGHENFLSEKGPYYLADYITEGVLAFFKDNPLFPNFFPWTLFTKKSIILASIKNSQNDTQEMNLFREIAHTDSYKNLVPRLAENAIFAVDKGNDIHYRNELLFELNKAMGDPRDDNQAYHWADVNPKAVEIYLYWRKRTDLDLFFNIISQTTVRDVSADKMWIYRKRFWEKYLRDMKYTRVVLGPEAEKIANRLYRSKIPSYARLERCSPLQSLFLCSIGNYVFLEVSHNGSVRVYRMGEAPIPFFEKAGYRRTYSYTDVTQANYVYKKAHLHSETDSWQSALRRWIFEHCRANGMY</sequence>
<accession>H1CXR8</accession>
<keyword evidence="3" id="KW-1185">Reference proteome</keyword>
<dbReference type="STRING" id="742743.HMPREF9453_00156"/>
<proteinExistence type="predicted"/>
<dbReference type="Proteomes" id="UP000003277">
    <property type="component" value="Unassembled WGS sequence"/>
</dbReference>
<dbReference type="eggNOG" id="ENOG5031A9C">
    <property type="taxonomic scope" value="Bacteria"/>
</dbReference>
<reference evidence="2 3" key="1">
    <citation type="submission" date="2011-11" db="EMBL/GenBank/DDBJ databases">
        <title>The Genome Sequence of Dialister succinatiphilus YIT 11850.</title>
        <authorList>
            <consortium name="The Broad Institute Genome Sequencing Platform"/>
            <person name="Earl A."/>
            <person name="Ward D."/>
            <person name="Feldgarden M."/>
            <person name="Gevers D."/>
            <person name="Morotomi M."/>
            <person name="Young S.K."/>
            <person name="Zeng Q."/>
            <person name="Gargeya S."/>
            <person name="Fitzgerald M."/>
            <person name="Haas B."/>
            <person name="Abouelleil A."/>
            <person name="Alvarado L."/>
            <person name="Arachchi H.M."/>
            <person name="Berlin A."/>
            <person name="Brown A."/>
            <person name="Chapman S.B."/>
            <person name="Dunbar C."/>
            <person name="Gearin G."/>
            <person name="Goldberg J."/>
            <person name="Griggs A."/>
            <person name="Gujja S."/>
            <person name="Heiman D."/>
            <person name="Howarth C."/>
            <person name="Lui A."/>
            <person name="MacDonald P.J.P."/>
            <person name="Montmayeur A."/>
            <person name="Murphy C."/>
            <person name="Neiman D."/>
            <person name="Pearson M."/>
            <person name="Priest M."/>
            <person name="Roberts A."/>
            <person name="Saif S."/>
            <person name="Shea T."/>
            <person name="Sisk P."/>
            <person name="Stolte C."/>
            <person name="Sykes S."/>
            <person name="Wortman J."/>
            <person name="Nusbaum C."/>
            <person name="Birren B."/>
        </authorList>
    </citation>
    <scope>NUCLEOTIDE SEQUENCE [LARGE SCALE GENOMIC DNA]</scope>
    <source>
        <strain evidence="2 3">YIT 11850</strain>
    </source>
</reference>
<protein>
    <recommendedName>
        <fullName evidence="1">Zorya protein ZorC EH domain-containing protein</fullName>
    </recommendedName>
</protein>
<dbReference type="Pfam" id="PF15611">
    <property type="entry name" value="EH_Signature"/>
    <property type="match status" value="1"/>
</dbReference>
<gene>
    <name evidence="2" type="ORF">HMPREF9453_00156</name>
</gene>
<organism evidence="2 3">
    <name type="scientific">Dialister succinatiphilus YIT 11850</name>
    <dbReference type="NCBI Taxonomy" id="742743"/>
    <lineage>
        <taxon>Bacteria</taxon>
        <taxon>Bacillati</taxon>
        <taxon>Bacillota</taxon>
        <taxon>Negativicutes</taxon>
        <taxon>Veillonellales</taxon>
        <taxon>Veillonellaceae</taxon>
        <taxon>Dialister</taxon>
    </lineage>
</organism>
<dbReference type="PATRIC" id="fig|742743.3.peg.165"/>
<dbReference type="InterPro" id="IPR028943">
    <property type="entry name" value="ZorC_EH_Signature_dom"/>
</dbReference>
<name>H1CXR8_9FIRM</name>
<dbReference type="OrthoDB" id="3035290at2"/>
<dbReference type="RefSeq" id="WP_008858662.1">
    <property type="nucleotide sequence ID" value="NZ_JH591187.1"/>
</dbReference>
<dbReference type="EMBL" id="ADLT01000005">
    <property type="protein sequence ID" value="EHO63912.1"/>
    <property type="molecule type" value="Genomic_DNA"/>
</dbReference>
<dbReference type="AlphaFoldDB" id="H1CXR8"/>
<feature type="domain" description="Zorya protein ZorC EH" evidence="1">
    <location>
        <begin position="59"/>
        <end position="439"/>
    </location>
</feature>
<evidence type="ECO:0000259" key="1">
    <source>
        <dbReference type="Pfam" id="PF15611"/>
    </source>
</evidence>
<dbReference type="HOGENOM" id="CLU_592935_0_0_9"/>
<evidence type="ECO:0000313" key="3">
    <source>
        <dbReference type="Proteomes" id="UP000003277"/>
    </source>
</evidence>
<evidence type="ECO:0000313" key="2">
    <source>
        <dbReference type="EMBL" id="EHO63912.1"/>
    </source>
</evidence>
<comment type="caution">
    <text evidence="2">The sequence shown here is derived from an EMBL/GenBank/DDBJ whole genome shotgun (WGS) entry which is preliminary data.</text>
</comment>